<sequence length="115" mass="12778">MTRMANGVTTHLSEAYNWRAHDDNGCGTFILFRSQSVGGRPKKNRGRPRKSTEGLTRLKKSTTPSWDALQPALFLSPPSTRPQLEDLQCCMCHCIVNRPVETGCRKLACLTASLT</sequence>
<accession>A0AA35TE63</accession>
<dbReference type="Proteomes" id="UP001174909">
    <property type="component" value="Unassembled WGS sequence"/>
</dbReference>
<feature type="non-terminal residue" evidence="1">
    <location>
        <position position="115"/>
    </location>
</feature>
<evidence type="ECO:0000313" key="2">
    <source>
        <dbReference type="Proteomes" id="UP001174909"/>
    </source>
</evidence>
<evidence type="ECO:0000313" key="1">
    <source>
        <dbReference type="EMBL" id="CAI8045517.1"/>
    </source>
</evidence>
<name>A0AA35TE63_GEOBA</name>
<protein>
    <submittedName>
        <fullName evidence="1">Uncharacterized protein</fullName>
    </submittedName>
</protein>
<keyword evidence="2" id="KW-1185">Reference proteome</keyword>
<proteinExistence type="predicted"/>
<comment type="caution">
    <text evidence="1">The sequence shown here is derived from an EMBL/GenBank/DDBJ whole genome shotgun (WGS) entry which is preliminary data.</text>
</comment>
<dbReference type="EMBL" id="CASHTH010003477">
    <property type="protein sequence ID" value="CAI8045517.1"/>
    <property type="molecule type" value="Genomic_DNA"/>
</dbReference>
<dbReference type="AlphaFoldDB" id="A0AA35TE63"/>
<organism evidence="1 2">
    <name type="scientific">Geodia barretti</name>
    <name type="common">Barrett's horny sponge</name>
    <dbReference type="NCBI Taxonomy" id="519541"/>
    <lineage>
        <taxon>Eukaryota</taxon>
        <taxon>Metazoa</taxon>
        <taxon>Porifera</taxon>
        <taxon>Demospongiae</taxon>
        <taxon>Heteroscleromorpha</taxon>
        <taxon>Tetractinellida</taxon>
        <taxon>Astrophorina</taxon>
        <taxon>Geodiidae</taxon>
        <taxon>Geodia</taxon>
    </lineage>
</organism>
<gene>
    <name evidence="1" type="ORF">GBAR_LOCUS25178</name>
</gene>
<reference evidence="1" key="1">
    <citation type="submission" date="2023-03" db="EMBL/GenBank/DDBJ databases">
        <authorList>
            <person name="Steffen K."/>
            <person name="Cardenas P."/>
        </authorList>
    </citation>
    <scope>NUCLEOTIDE SEQUENCE</scope>
</reference>